<feature type="transmembrane region" description="Helical" evidence="1">
    <location>
        <begin position="120"/>
        <end position="143"/>
    </location>
</feature>
<dbReference type="EMBL" id="CAJNNV010028364">
    <property type="protein sequence ID" value="CAE8624344.1"/>
    <property type="molecule type" value="Genomic_DNA"/>
</dbReference>
<sequence length="175" mass="20439">MSSKILSRLFLIHSSGSVWLLLLLFLLLSLLLLLSLFVVLLFVLFVFVVACCCFVLLLALKIYSHFTILSHSSRAQKLNKLSVTSRVLWFRLLRLLFFRLFCCSFCCCFLLSFVVVVVFFVFVVVCCCCFSLLLFVRVVYVLVWDCEAHAEMRFSLFRRFWQCVLFARDSMQSES</sequence>
<feature type="transmembrane region" description="Helical" evidence="1">
    <location>
        <begin position="37"/>
        <end position="60"/>
    </location>
</feature>
<proteinExistence type="predicted"/>
<keyword evidence="3" id="KW-1185">Reference proteome</keyword>
<comment type="caution">
    <text evidence="2">The sequence shown here is derived from an EMBL/GenBank/DDBJ whole genome shotgun (WGS) entry which is preliminary data.</text>
</comment>
<name>A0A813GJN8_POLGL</name>
<evidence type="ECO:0000256" key="1">
    <source>
        <dbReference type="SAM" id="Phobius"/>
    </source>
</evidence>
<organism evidence="2 3">
    <name type="scientific">Polarella glacialis</name>
    <name type="common">Dinoflagellate</name>
    <dbReference type="NCBI Taxonomy" id="89957"/>
    <lineage>
        <taxon>Eukaryota</taxon>
        <taxon>Sar</taxon>
        <taxon>Alveolata</taxon>
        <taxon>Dinophyceae</taxon>
        <taxon>Suessiales</taxon>
        <taxon>Suessiaceae</taxon>
        <taxon>Polarella</taxon>
    </lineage>
</organism>
<keyword evidence="1" id="KW-0472">Membrane</keyword>
<feature type="transmembrane region" description="Helical" evidence="1">
    <location>
        <begin position="9"/>
        <end position="31"/>
    </location>
</feature>
<feature type="transmembrane region" description="Helical" evidence="1">
    <location>
        <begin position="96"/>
        <end position="114"/>
    </location>
</feature>
<dbReference type="AlphaFoldDB" id="A0A813GJN8"/>
<protein>
    <submittedName>
        <fullName evidence="2">Uncharacterized protein</fullName>
    </submittedName>
</protein>
<dbReference type="Proteomes" id="UP000654075">
    <property type="component" value="Unassembled WGS sequence"/>
</dbReference>
<accession>A0A813GJN8</accession>
<keyword evidence="1" id="KW-1133">Transmembrane helix</keyword>
<reference evidence="2" key="1">
    <citation type="submission" date="2021-02" db="EMBL/GenBank/DDBJ databases">
        <authorList>
            <person name="Dougan E. K."/>
            <person name="Rhodes N."/>
            <person name="Thang M."/>
            <person name="Chan C."/>
        </authorList>
    </citation>
    <scope>NUCLEOTIDE SEQUENCE</scope>
</reference>
<keyword evidence="1" id="KW-0812">Transmembrane</keyword>
<evidence type="ECO:0000313" key="3">
    <source>
        <dbReference type="Proteomes" id="UP000654075"/>
    </source>
</evidence>
<gene>
    <name evidence="2" type="ORF">PGLA1383_LOCUS41471</name>
</gene>
<evidence type="ECO:0000313" key="2">
    <source>
        <dbReference type="EMBL" id="CAE8624344.1"/>
    </source>
</evidence>